<dbReference type="Pfam" id="PF00328">
    <property type="entry name" value="His_Phos_2"/>
    <property type="match status" value="2"/>
</dbReference>
<evidence type="ECO:0000256" key="5">
    <source>
        <dbReference type="ARBA" id="ARBA00040357"/>
    </source>
</evidence>
<keyword evidence="8" id="KW-1185">Reference proteome</keyword>
<protein>
    <recommendedName>
        <fullName evidence="5">2-phosphoxylose phosphatase 1</fullName>
    </recommendedName>
    <alternativeName>
        <fullName evidence="6">Acid phosphatase-like protein 2</fullName>
    </alternativeName>
</protein>
<comment type="catalytic activity">
    <reaction evidence="4">
        <text>3-O-[beta-D-GlcA-(1-&gt;3)-beta-D-Gal-(1-&gt;3)-beta-D-Gal-(1-&gt;4)-beta-D-2-O-P-Xyl]-L-seryl-[protein] + H2O = 3-O-(beta-D-GlcA-(1-&gt;3)-beta-D-Gal-(1-&gt;3)-beta-D-Gal-(1-&gt;4)-beta-D-Xyl)-L-seryl-[protein] + phosphate</text>
        <dbReference type="Rhea" id="RHEA:56512"/>
        <dbReference type="Rhea" id="RHEA-COMP:12573"/>
        <dbReference type="Rhea" id="RHEA-COMP:14559"/>
        <dbReference type="ChEBI" id="CHEBI:15377"/>
        <dbReference type="ChEBI" id="CHEBI:43474"/>
        <dbReference type="ChEBI" id="CHEBI:132093"/>
        <dbReference type="ChEBI" id="CHEBI:140495"/>
    </reaction>
</comment>
<dbReference type="InterPro" id="IPR050645">
    <property type="entry name" value="Histidine_acid_phosphatase"/>
</dbReference>
<keyword evidence="7" id="KW-0812">Transmembrane</keyword>
<dbReference type="PROSITE" id="PS00616">
    <property type="entry name" value="HIS_ACID_PHOSPHAT_1"/>
    <property type="match status" value="2"/>
</dbReference>
<evidence type="ECO:0000256" key="3">
    <source>
        <dbReference type="ARBA" id="ARBA00022801"/>
    </source>
</evidence>
<name>A0A3Q0J3K2_DIACI</name>
<dbReference type="Proteomes" id="UP000079169">
    <property type="component" value="Unplaced"/>
</dbReference>
<proteinExistence type="inferred from homology"/>
<dbReference type="GO" id="GO:0005794">
    <property type="term" value="C:Golgi apparatus"/>
    <property type="evidence" value="ECO:0007669"/>
    <property type="project" value="TreeGrafter"/>
</dbReference>
<dbReference type="GeneID" id="103511823"/>
<evidence type="ECO:0000256" key="1">
    <source>
        <dbReference type="ARBA" id="ARBA00000032"/>
    </source>
</evidence>
<evidence type="ECO:0000313" key="9">
    <source>
        <dbReference type="RefSeq" id="XP_026681265.1"/>
    </source>
</evidence>
<dbReference type="GO" id="GO:0003993">
    <property type="term" value="F:acid phosphatase activity"/>
    <property type="evidence" value="ECO:0007669"/>
    <property type="project" value="UniProtKB-EC"/>
</dbReference>
<organism evidence="8 9">
    <name type="scientific">Diaphorina citri</name>
    <name type="common">Asian citrus psyllid</name>
    <dbReference type="NCBI Taxonomy" id="121845"/>
    <lineage>
        <taxon>Eukaryota</taxon>
        <taxon>Metazoa</taxon>
        <taxon>Ecdysozoa</taxon>
        <taxon>Arthropoda</taxon>
        <taxon>Hexapoda</taxon>
        <taxon>Insecta</taxon>
        <taxon>Pterygota</taxon>
        <taxon>Neoptera</taxon>
        <taxon>Paraneoptera</taxon>
        <taxon>Hemiptera</taxon>
        <taxon>Sternorrhyncha</taxon>
        <taxon>Psylloidea</taxon>
        <taxon>Psyllidae</taxon>
        <taxon>Diaphorininae</taxon>
        <taxon>Diaphorina</taxon>
    </lineage>
</organism>
<dbReference type="Gene3D" id="3.40.50.1240">
    <property type="entry name" value="Phosphoglycerate mutase-like"/>
    <property type="match status" value="2"/>
</dbReference>
<dbReference type="KEGG" id="dci:103511823"/>
<dbReference type="PANTHER" id="PTHR11567">
    <property type="entry name" value="ACID PHOSPHATASE-RELATED"/>
    <property type="match status" value="1"/>
</dbReference>
<dbReference type="PANTHER" id="PTHR11567:SF110">
    <property type="entry name" value="2-PHOSPHOXYLOSE PHOSPHATASE 1"/>
    <property type="match status" value="1"/>
</dbReference>
<dbReference type="AlphaFoldDB" id="A0A3Q0J3K2"/>
<dbReference type="CDD" id="cd07061">
    <property type="entry name" value="HP_HAP_like"/>
    <property type="match status" value="1"/>
</dbReference>
<sequence>MGLYSVLLDIIGKSLTLTWRDAGRVRMFTLLSQNRALYCYILLTLWIFLMIAGRVEGSYSLESLTILLRHGDRGPMNHVRNISSIDCSSSDPLYSSYNSFWANISLRQSANPFLPFLSTFHNYPLVPPVRGGCELGQLTPLGASQLLHVGALLRSVYGTQLGLDNFTLGAQDIQLYSTPYRRTFQSLLAFLHEFLHPDGRSITSIASFSGRVEGSYSLESLTILLRHGDRGPMNHVRNISSIDCSSSDPLYSSYNSFWANISLRQSANPFLPFLSTFHNYPLVPPVRGGCELGQLTPLGASQLLHVGALLRSVYGTQLGLDNFTLGAQDIQLYSTPYRRTFQSLLAFLHEFLHPDELQKFTIKEVSSLAFCFHECACSAAYYYTKLFDAQKLKYLQSHPAVIKLVRKASQIVYELNSKHLSSDPHALRDALLSYVCHGASLPCHQSDCVKSEDVTGVFAYIEWETRQYSRMVNMRRSHLLKAYGLLKRLVSSLLSSVSDNKPRLSVYSGHDYTLRYLAVTLGLYTDATASPIYASRFIIELYKNKAPSTLYEDNASSSRQYYLRFLFNGKDLTNKISFCKRAGFRHSDTAFLCPIESVVRFLHDDYFTTFNTTNFKDACIRS</sequence>
<dbReference type="InterPro" id="IPR000560">
    <property type="entry name" value="His_Pase_clade-2"/>
</dbReference>
<evidence type="ECO:0000256" key="4">
    <source>
        <dbReference type="ARBA" id="ARBA00036311"/>
    </source>
</evidence>
<dbReference type="SUPFAM" id="SSF53254">
    <property type="entry name" value="Phosphoglycerate mutase-like"/>
    <property type="match status" value="2"/>
</dbReference>
<accession>A0A3Q0J3K2</accession>
<keyword evidence="7" id="KW-1133">Transmembrane helix</keyword>
<dbReference type="STRING" id="121845.A0A3Q0J3K2"/>
<evidence type="ECO:0000256" key="7">
    <source>
        <dbReference type="SAM" id="Phobius"/>
    </source>
</evidence>
<dbReference type="InterPro" id="IPR029033">
    <property type="entry name" value="His_PPase_superfam"/>
</dbReference>
<dbReference type="PaxDb" id="121845-A0A3Q0J3K2"/>
<comment type="similarity">
    <text evidence="2">Belongs to the histidine acid phosphatase family.</text>
</comment>
<gene>
    <name evidence="9" type="primary">LOC103511823</name>
</gene>
<dbReference type="RefSeq" id="XP_026681265.1">
    <property type="nucleotide sequence ID" value="XM_026825464.1"/>
</dbReference>
<keyword evidence="3" id="KW-0378">Hydrolase</keyword>
<feature type="transmembrane region" description="Helical" evidence="7">
    <location>
        <begin position="36"/>
        <end position="55"/>
    </location>
</feature>
<evidence type="ECO:0000256" key="2">
    <source>
        <dbReference type="ARBA" id="ARBA00005375"/>
    </source>
</evidence>
<keyword evidence="7" id="KW-0472">Membrane</keyword>
<evidence type="ECO:0000256" key="6">
    <source>
        <dbReference type="ARBA" id="ARBA00041499"/>
    </source>
</evidence>
<evidence type="ECO:0000313" key="8">
    <source>
        <dbReference type="Proteomes" id="UP000079169"/>
    </source>
</evidence>
<dbReference type="GO" id="GO:0006024">
    <property type="term" value="P:glycosaminoglycan biosynthetic process"/>
    <property type="evidence" value="ECO:0007669"/>
    <property type="project" value="TreeGrafter"/>
</dbReference>
<dbReference type="GO" id="GO:0050650">
    <property type="term" value="P:chondroitin sulfate proteoglycan biosynthetic process"/>
    <property type="evidence" value="ECO:0007669"/>
    <property type="project" value="TreeGrafter"/>
</dbReference>
<comment type="catalytic activity">
    <reaction evidence="1">
        <text>a phosphate monoester + H2O = an alcohol + phosphate</text>
        <dbReference type="Rhea" id="RHEA:15017"/>
        <dbReference type="ChEBI" id="CHEBI:15377"/>
        <dbReference type="ChEBI" id="CHEBI:30879"/>
        <dbReference type="ChEBI" id="CHEBI:43474"/>
        <dbReference type="ChEBI" id="CHEBI:67140"/>
        <dbReference type="EC" id="3.1.3.2"/>
    </reaction>
</comment>
<dbReference type="InterPro" id="IPR033379">
    <property type="entry name" value="Acid_Pase_AS"/>
</dbReference>
<reference evidence="9" key="1">
    <citation type="submission" date="2025-08" db="UniProtKB">
        <authorList>
            <consortium name="RefSeq"/>
        </authorList>
    </citation>
    <scope>IDENTIFICATION</scope>
</reference>